<evidence type="ECO:0000256" key="4">
    <source>
        <dbReference type="PROSITE-ProRule" id="PRU00175"/>
    </source>
</evidence>
<evidence type="ECO:0000256" key="2">
    <source>
        <dbReference type="ARBA" id="ARBA00022771"/>
    </source>
</evidence>
<dbReference type="PANTHER" id="PTHR23041">
    <property type="entry name" value="RING FINGER DOMAIN-CONTAINING"/>
    <property type="match status" value="1"/>
</dbReference>
<feature type="region of interest" description="Disordered" evidence="5">
    <location>
        <begin position="99"/>
        <end position="121"/>
    </location>
</feature>
<dbReference type="RefSeq" id="XP_055894012.1">
    <property type="nucleotide sequence ID" value="XM_056038037.1"/>
</dbReference>
<evidence type="ECO:0000313" key="8">
    <source>
        <dbReference type="RefSeq" id="XP_055894012.1"/>
    </source>
</evidence>
<feature type="compositionally biased region" description="Basic residues" evidence="5">
    <location>
        <begin position="101"/>
        <end position="115"/>
    </location>
</feature>
<evidence type="ECO:0000256" key="5">
    <source>
        <dbReference type="SAM" id="MobiDB-lite"/>
    </source>
</evidence>
<dbReference type="Pfam" id="PF13639">
    <property type="entry name" value="zf-RING_2"/>
    <property type="match status" value="1"/>
</dbReference>
<feature type="domain" description="RING-type" evidence="6">
    <location>
        <begin position="166"/>
        <end position="211"/>
    </location>
</feature>
<evidence type="ECO:0000313" key="7">
    <source>
        <dbReference type="Proteomes" id="UP001165740"/>
    </source>
</evidence>
<dbReference type="InterPro" id="IPR001841">
    <property type="entry name" value="Znf_RING"/>
</dbReference>
<keyword evidence="3" id="KW-0862">Zinc</keyword>
<evidence type="ECO:0000256" key="1">
    <source>
        <dbReference type="ARBA" id="ARBA00022723"/>
    </source>
</evidence>
<dbReference type="SMART" id="SM00184">
    <property type="entry name" value="RING"/>
    <property type="match status" value="1"/>
</dbReference>
<dbReference type="PROSITE" id="PS00518">
    <property type="entry name" value="ZF_RING_1"/>
    <property type="match status" value="1"/>
</dbReference>
<evidence type="ECO:0000259" key="6">
    <source>
        <dbReference type="PROSITE" id="PS50089"/>
    </source>
</evidence>
<protein>
    <submittedName>
        <fullName evidence="8">E3 ubiquitin-protein ligase RNF4-like isoform X1</fullName>
    </submittedName>
</protein>
<feature type="compositionally biased region" description="Basic and acidic residues" evidence="5">
    <location>
        <begin position="40"/>
        <end position="51"/>
    </location>
</feature>
<sequence>MFSSVEGSQTEDAYSIIGLTKASYSRRERNSRTRRSSRSRVHDTHSVHNVDEDPLENTCIDLTVDAPNEDVIDLTRSFSVIDSSVVVLPLADDIGLERRRGSGRRGRRRSRTPRSRRPEVPPLEVHVLHSDDSSDELPDIPFEVPQEVVSANASLLKSPEGVKISCPICLDDIKQIQRSNRQVMSTICGHIFCDVCIKAAIASQNVCPSCRKRLTVRNIHPLFL</sequence>
<evidence type="ECO:0000256" key="3">
    <source>
        <dbReference type="ARBA" id="ARBA00022833"/>
    </source>
</evidence>
<proteinExistence type="predicted"/>
<dbReference type="PROSITE" id="PS50089">
    <property type="entry name" value="ZF_RING_2"/>
    <property type="match status" value="1"/>
</dbReference>
<dbReference type="GO" id="GO:0008270">
    <property type="term" value="F:zinc ion binding"/>
    <property type="evidence" value="ECO:0007669"/>
    <property type="project" value="UniProtKB-KW"/>
</dbReference>
<dbReference type="OMA" id="ICMDVYS"/>
<dbReference type="InterPro" id="IPR013083">
    <property type="entry name" value="Znf_RING/FYVE/PHD"/>
</dbReference>
<dbReference type="GO" id="GO:0045944">
    <property type="term" value="P:positive regulation of transcription by RNA polymerase II"/>
    <property type="evidence" value="ECO:0007669"/>
    <property type="project" value="TreeGrafter"/>
</dbReference>
<dbReference type="PANTHER" id="PTHR23041:SF78">
    <property type="entry name" value="E3 UBIQUITIN-PROTEIN LIGASE RNF4"/>
    <property type="match status" value="1"/>
</dbReference>
<organism evidence="7 8">
    <name type="scientific">Biomphalaria glabrata</name>
    <name type="common">Bloodfluke planorb</name>
    <name type="synonym">Freshwater snail</name>
    <dbReference type="NCBI Taxonomy" id="6526"/>
    <lineage>
        <taxon>Eukaryota</taxon>
        <taxon>Metazoa</taxon>
        <taxon>Spiralia</taxon>
        <taxon>Lophotrochozoa</taxon>
        <taxon>Mollusca</taxon>
        <taxon>Gastropoda</taxon>
        <taxon>Heterobranchia</taxon>
        <taxon>Euthyneura</taxon>
        <taxon>Panpulmonata</taxon>
        <taxon>Hygrophila</taxon>
        <taxon>Lymnaeoidea</taxon>
        <taxon>Planorbidae</taxon>
        <taxon>Biomphalaria</taxon>
    </lineage>
</organism>
<keyword evidence="2 4" id="KW-0863">Zinc-finger</keyword>
<dbReference type="Proteomes" id="UP001165740">
    <property type="component" value="Chromosome 1"/>
</dbReference>
<dbReference type="InterPro" id="IPR017907">
    <property type="entry name" value="Znf_RING_CS"/>
</dbReference>
<keyword evidence="1" id="KW-0479">Metal-binding</keyword>
<name>A0A9W3B3G4_BIOGL</name>
<dbReference type="Gene3D" id="3.30.40.10">
    <property type="entry name" value="Zinc/RING finger domain, C3HC4 (zinc finger)"/>
    <property type="match status" value="1"/>
</dbReference>
<dbReference type="OrthoDB" id="6105938at2759"/>
<dbReference type="SUPFAM" id="SSF57850">
    <property type="entry name" value="RING/U-box"/>
    <property type="match status" value="1"/>
</dbReference>
<keyword evidence="7" id="KW-1185">Reference proteome</keyword>
<dbReference type="AlphaFoldDB" id="A0A9W3B3G4"/>
<dbReference type="InterPro" id="IPR047134">
    <property type="entry name" value="RNF4"/>
</dbReference>
<feature type="region of interest" description="Disordered" evidence="5">
    <location>
        <begin position="25"/>
        <end position="52"/>
    </location>
</feature>
<accession>A0A9W3B3G4</accession>
<gene>
    <name evidence="8" type="primary">LOC106051788</name>
</gene>
<dbReference type="GeneID" id="106051788"/>
<reference evidence="8" key="1">
    <citation type="submission" date="2025-08" db="UniProtKB">
        <authorList>
            <consortium name="RefSeq"/>
        </authorList>
    </citation>
    <scope>IDENTIFICATION</scope>
</reference>